<keyword evidence="3" id="KW-1185">Reference proteome</keyword>
<dbReference type="Gene3D" id="3.60.15.10">
    <property type="entry name" value="Ribonuclease Z/Hydroxyacylglutathione hydrolase-like"/>
    <property type="match status" value="1"/>
</dbReference>
<dbReference type="RefSeq" id="WP_168036935.1">
    <property type="nucleotide sequence ID" value="NZ_JAATJH010000002.1"/>
</dbReference>
<dbReference type="EC" id="3.1.4.55" evidence="2"/>
<dbReference type="GO" id="GO:0103043">
    <property type="term" value="F:phosphoribosyl 1,2-cyclic phosphate phosphodiesterase activity"/>
    <property type="evidence" value="ECO:0007669"/>
    <property type="project" value="UniProtKB-EC"/>
</dbReference>
<name>A0ABX0XB51_9BACT</name>
<gene>
    <name evidence="2" type="ORF">GGR27_001678</name>
</gene>
<dbReference type="InterPro" id="IPR001279">
    <property type="entry name" value="Metallo-B-lactamas"/>
</dbReference>
<dbReference type="Pfam" id="PF12706">
    <property type="entry name" value="Lactamase_B_2"/>
    <property type="match status" value="1"/>
</dbReference>
<dbReference type="SUPFAM" id="SSF56281">
    <property type="entry name" value="Metallo-hydrolase/oxidoreductase"/>
    <property type="match status" value="1"/>
</dbReference>
<dbReference type="PANTHER" id="PTHR42663">
    <property type="entry name" value="HYDROLASE C777.06C-RELATED-RELATED"/>
    <property type="match status" value="1"/>
</dbReference>
<dbReference type="EMBL" id="JAATJH010000002">
    <property type="protein sequence ID" value="NJC26179.1"/>
    <property type="molecule type" value="Genomic_DNA"/>
</dbReference>
<dbReference type="Proteomes" id="UP000770785">
    <property type="component" value="Unassembled WGS sequence"/>
</dbReference>
<comment type="caution">
    <text evidence="2">The sequence shown here is derived from an EMBL/GenBank/DDBJ whole genome shotgun (WGS) entry which is preliminary data.</text>
</comment>
<evidence type="ECO:0000313" key="2">
    <source>
        <dbReference type="EMBL" id="NJC26179.1"/>
    </source>
</evidence>
<reference evidence="2 3" key="1">
    <citation type="submission" date="2020-03" db="EMBL/GenBank/DDBJ databases">
        <title>Genomic Encyclopedia of Type Strains, Phase IV (KMG-IV): sequencing the most valuable type-strain genomes for metagenomic binning, comparative biology and taxonomic classification.</title>
        <authorList>
            <person name="Goeker M."/>
        </authorList>
    </citation>
    <scope>NUCLEOTIDE SEQUENCE [LARGE SCALE GENOMIC DNA]</scope>
    <source>
        <strain evidence="2 3">DSM 105096</strain>
    </source>
</reference>
<proteinExistence type="predicted"/>
<dbReference type="PANTHER" id="PTHR42663:SF6">
    <property type="entry name" value="HYDROLASE C777.06C-RELATED"/>
    <property type="match status" value="1"/>
</dbReference>
<accession>A0ABX0XB51</accession>
<protein>
    <submittedName>
        <fullName evidence="2">Phosphoribosyl 1,2-cyclic phosphate phosphodiesterase</fullName>
        <ecNumber evidence="2">3.1.4.55</ecNumber>
    </submittedName>
</protein>
<keyword evidence="2" id="KW-0378">Hydrolase</keyword>
<dbReference type="InterPro" id="IPR036866">
    <property type="entry name" value="RibonucZ/Hydroxyglut_hydro"/>
</dbReference>
<dbReference type="SMART" id="SM00849">
    <property type="entry name" value="Lactamase_B"/>
    <property type="match status" value="1"/>
</dbReference>
<sequence>MPVIGCDCAVCRSPDPRDTRLRTSALLREGEHNFMIDAGPDFRTQILRSGIKTLAGVLITHEHNDHVAGLDDLRPFCFSQGIDMPIYCLPRVAKELRERFSYSFSDYPGVPRFDIREVDFGDRVPFADGELELVEVIHGRISILGFRWYDLAYLTDVKELPARTRVHCKGVRTAVISSLNRRGTHSHLSLDESLAYLKELEAESGVLFHLSHRMGRVAEVNPELPPGVEVGWDGMRITVQG</sequence>
<evidence type="ECO:0000259" key="1">
    <source>
        <dbReference type="SMART" id="SM00849"/>
    </source>
</evidence>
<feature type="domain" description="Metallo-beta-lactamase" evidence="1">
    <location>
        <begin position="21"/>
        <end position="212"/>
    </location>
</feature>
<evidence type="ECO:0000313" key="3">
    <source>
        <dbReference type="Proteomes" id="UP000770785"/>
    </source>
</evidence>
<organism evidence="2 3">
    <name type="scientific">Neolewinella antarctica</name>
    <dbReference type="NCBI Taxonomy" id="442734"/>
    <lineage>
        <taxon>Bacteria</taxon>
        <taxon>Pseudomonadati</taxon>
        <taxon>Bacteroidota</taxon>
        <taxon>Saprospiria</taxon>
        <taxon>Saprospirales</taxon>
        <taxon>Lewinellaceae</taxon>
        <taxon>Neolewinella</taxon>
    </lineage>
</organism>
<dbReference type="CDD" id="cd16279">
    <property type="entry name" value="metallo-hydrolase-like_MBL-fold"/>
    <property type="match status" value="1"/>
</dbReference>